<feature type="compositionally biased region" description="Low complexity" evidence="1">
    <location>
        <begin position="10"/>
        <end position="20"/>
    </location>
</feature>
<comment type="caution">
    <text evidence="2">The sequence shown here is derived from an EMBL/GenBank/DDBJ whole genome shotgun (WGS) entry which is preliminary data.</text>
</comment>
<protein>
    <submittedName>
        <fullName evidence="2">Uncharacterized protein</fullName>
    </submittedName>
</protein>
<keyword evidence="3" id="KW-1185">Reference proteome</keyword>
<sequence length="110" mass="11117">MSVRKRQVIPLDPTTDDPPLAEAFPAPRLDTTVARTPTVTEGMGGSGCKDDIAIHGAKDVCHTLGAGVSAEDTECPRAKPEADRAAGDGCSVGSASELADPGGAGQRTTS</sequence>
<evidence type="ECO:0000313" key="2">
    <source>
        <dbReference type="EMBL" id="GIH01387.1"/>
    </source>
</evidence>
<feature type="region of interest" description="Disordered" evidence="1">
    <location>
        <begin position="1"/>
        <end position="46"/>
    </location>
</feature>
<accession>A0ABQ4F3A0</accession>
<proteinExistence type="predicted"/>
<reference evidence="2 3" key="1">
    <citation type="submission" date="2021-01" db="EMBL/GenBank/DDBJ databases">
        <title>Whole genome shotgun sequence of Plantactinospora mayteni NBRC 109088.</title>
        <authorList>
            <person name="Komaki H."/>
            <person name="Tamura T."/>
        </authorList>
    </citation>
    <scope>NUCLEOTIDE SEQUENCE [LARGE SCALE GENOMIC DNA]</scope>
    <source>
        <strain evidence="2 3">NBRC 109088</strain>
    </source>
</reference>
<name>A0ABQ4F3A0_9ACTN</name>
<organism evidence="2 3">
    <name type="scientific">Plantactinospora mayteni</name>
    <dbReference type="NCBI Taxonomy" id="566021"/>
    <lineage>
        <taxon>Bacteria</taxon>
        <taxon>Bacillati</taxon>
        <taxon>Actinomycetota</taxon>
        <taxon>Actinomycetes</taxon>
        <taxon>Micromonosporales</taxon>
        <taxon>Micromonosporaceae</taxon>
        <taxon>Plantactinospora</taxon>
    </lineage>
</organism>
<feature type="region of interest" description="Disordered" evidence="1">
    <location>
        <begin position="68"/>
        <end position="110"/>
    </location>
</feature>
<dbReference type="RefSeq" id="WP_203862648.1">
    <property type="nucleotide sequence ID" value="NZ_BAAAZQ010000039.1"/>
</dbReference>
<evidence type="ECO:0000313" key="3">
    <source>
        <dbReference type="Proteomes" id="UP000621500"/>
    </source>
</evidence>
<dbReference type="Proteomes" id="UP000621500">
    <property type="component" value="Unassembled WGS sequence"/>
</dbReference>
<dbReference type="EMBL" id="BONX01000069">
    <property type="protein sequence ID" value="GIH01387.1"/>
    <property type="molecule type" value="Genomic_DNA"/>
</dbReference>
<gene>
    <name evidence="2" type="ORF">Pma05_79590</name>
</gene>
<feature type="compositionally biased region" description="Basic and acidic residues" evidence="1">
    <location>
        <begin position="74"/>
        <end position="86"/>
    </location>
</feature>
<evidence type="ECO:0000256" key="1">
    <source>
        <dbReference type="SAM" id="MobiDB-lite"/>
    </source>
</evidence>